<accession>A0A2S9XE05</accession>
<protein>
    <submittedName>
        <fullName evidence="1">Uncharacterized protein</fullName>
    </submittedName>
</protein>
<gene>
    <name evidence="1" type="ORF">ENSA5_58350</name>
</gene>
<comment type="caution">
    <text evidence="1">The sequence shown here is derived from an EMBL/GenBank/DDBJ whole genome shotgun (WGS) entry which is preliminary data.</text>
</comment>
<reference evidence="1 2" key="1">
    <citation type="submission" date="2018-03" db="EMBL/GenBank/DDBJ databases">
        <title>Draft Genome Sequences of the Obligatory Marine Myxobacteria Enhygromyxa salina SWB005.</title>
        <authorList>
            <person name="Poehlein A."/>
            <person name="Moghaddam J.A."/>
            <person name="Harms H."/>
            <person name="Alanjari M."/>
            <person name="Koenig G.M."/>
            <person name="Daniel R."/>
            <person name="Schaeberle T.F."/>
        </authorList>
    </citation>
    <scope>NUCLEOTIDE SEQUENCE [LARGE SCALE GENOMIC DNA]</scope>
    <source>
        <strain evidence="1 2">SWB005</strain>
    </source>
</reference>
<organism evidence="1 2">
    <name type="scientific">Enhygromyxa salina</name>
    <dbReference type="NCBI Taxonomy" id="215803"/>
    <lineage>
        <taxon>Bacteria</taxon>
        <taxon>Pseudomonadati</taxon>
        <taxon>Myxococcota</taxon>
        <taxon>Polyangia</taxon>
        <taxon>Nannocystales</taxon>
        <taxon>Nannocystaceae</taxon>
        <taxon>Enhygromyxa</taxon>
    </lineage>
</organism>
<keyword evidence="2" id="KW-1185">Reference proteome</keyword>
<proteinExistence type="predicted"/>
<dbReference type="Proteomes" id="UP000237968">
    <property type="component" value="Unassembled WGS sequence"/>
</dbReference>
<evidence type="ECO:0000313" key="2">
    <source>
        <dbReference type="Proteomes" id="UP000237968"/>
    </source>
</evidence>
<name>A0A2S9XE05_9BACT</name>
<sequence>MLDGVSAATACGLPPGRLVVGSVVDLSHCWVEFPELGIGTDPVARLLWHDAGRPVELKIERDHDSDPRELVEFARAHPCPRVPASMVPRFIGELASGSAGVFDLSVDGARVVLAVVVDTCANGDDAADLVLVGLREG</sequence>
<dbReference type="EMBL" id="PVNK01000257">
    <property type="protein sequence ID" value="PRP91098.1"/>
    <property type="molecule type" value="Genomic_DNA"/>
</dbReference>
<evidence type="ECO:0000313" key="1">
    <source>
        <dbReference type="EMBL" id="PRP91098.1"/>
    </source>
</evidence>
<dbReference type="AlphaFoldDB" id="A0A2S9XE05"/>